<evidence type="ECO:0000256" key="1">
    <source>
        <dbReference type="ARBA" id="ARBA00022729"/>
    </source>
</evidence>
<dbReference type="SMART" id="SM00560">
    <property type="entry name" value="LamGL"/>
    <property type="match status" value="2"/>
</dbReference>
<feature type="transmembrane region" description="Helical" evidence="4">
    <location>
        <begin position="12"/>
        <end position="30"/>
    </location>
</feature>
<evidence type="ECO:0000256" key="2">
    <source>
        <dbReference type="ARBA" id="ARBA00023157"/>
    </source>
</evidence>
<feature type="domain" description="LamG-like jellyroll fold" evidence="5">
    <location>
        <begin position="115"/>
        <end position="247"/>
    </location>
</feature>
<dbReference type="Proteomes" id="UP000231183">
    <property type="component" value="Unassembled WGS sequence"/>
</dbReference>
<proteinExistence type="predicted"/>
<evidence type="ECO:0000313" key="6">
    <source>
        <dbReference type="EMBL" id="PIT87255.1"/>
    </source>
</evidence>
<keyword evidence="4" id="KW-1133">Transmembrane helix</keyword>
<evidence type="ECO:0000259" key="5">
    <source>
        <dbReference type="SMART" id="SM00560"/>
    </source>
</evidence>
<keyword evidence="4" id="KW-0472">Membrane</keyword>
<dbReference type="EMBL" id="PFBX01000044">
    <property type="protein sequence ID" value="PIT87255.1"/>
    <property type="molecule type" value="Genomic_DNA"/>
</dbReference>
<evidence type="ECO:0000313" key="7">
    <source>
        <dbReference type="Proteomes" id="UP000231183"/>
    </source>
</evidence>
<dbReference type="Gene3D" id="2.60.120.200">
    <property type="match status" value="2"/>
</dbReference>
<dbReference type="InterPro" id="IPR006558">
    <property type="entry name" value="LamG-like"/>
</dbReference>
<name>A0A2M6W3E7_9BACT</name>
<dbReference type="Pfam" id="PF13385">
    <property type="entry name" value="Laminin_G_3"/>
    <property type="match status" value="2"/>
</dbReference>
<feature type="domain" description="LamG-like jellyroll fold" evidence="5">
    <location>
        <begin position="336"/>
        <end position="476"/>
    </location>
</feature>
<keyword evidence="1" id="KW-0732">Signal</keyword>
<protein>
    <recommendedName>
        <fullName evidence="5">LamG-like jellyroll fold domain-containing protein</fullName>
    </recommendedName>
</protein>
<dbReference type="InterPro" id="IPR013320">
    <property type="entry name" value="ConA-like_dom_sf"/>
</dbReference>
<comment type="caution">
    <text evidence="6">The sequence shown here is derived from an EMBL/GenBank/DDBJ whole genome shotgun (WGS) entry which is preliminary data.</text>
</comment>
<organism evidence="6 7">
    <name type="scientific">Candidatus Magasanikbacteria bacterium CG10_big_fil_rev_8_21_14_0_10_40_10</name>
    <dbReference type="NCBI Taxonomy" id="1974648"/>
    <lineage>
        <taxon>Bacteria</taxon>
        <taxon>Candidatus Magasanikiibacteriota</taxon>
    </lineage>
</organism>
<keyword evidence="4" id="KW-0812">Transmembrane</keyword>
<evidence type="ECO:0000256" key="3">
    <source>
        <dbReference type="SAM" id="MobiDB-lite"/>
    </source>
</evidence>
<feature type="region of interest" description="Disordered" evidence="3">
    <location>
        <begin position="288"/>
        <end position="310"/>
    </location>
</feature>
<dbReference type="AlphaFoldDB" id="A0A2M6W3E7"/>
<accession>A0A2M6W3E7</accession>
<evidence type="ECO:0000256" key="4">
    <source>
        <dbReference type="SAM" id="Phobius"/>
    </source>
</evidence>
<dbReference type="PANTHER" id="PTHR42535">
    <property type="entry name" value="OOKINETE PROTEIN, PUTATIVE-RELATED"/>
    <property type="match status" value="1"/>
</dbReference>
<reference evidence="7" key="1">
    <citation type="submission" date="2017-09" db="EMBL/GenBank/DDBJ databases">
        <title>Depth-based differentiation of microbial function through sediment-hosted aquifers and enrichment of novel symbionts in the deep terrestrial subsurface.</title>
        <authorList>
            <person name="Probst A.J."/>
            <person name="Ladd B."/>
            <person name="Jarett J.K."/>
            <person name="Geller-Mcgrath D.E."/>
            <person name="Sieber C.M.K."/>
            <person name="Emerson J.B."/>
            <person name="Anantharaman K."/>
            <person name="Thomas B.C."/>
            <person name="Malmstrom R."/>
            <person name="Stieglmeier M."/>
            <person name="Klingl A."/>
            <person name="Woyke T."/>
            <person name="Ryan C.M."/>
            <person name="Banfield J.F."/>
        </authorList>
    </citation>
    <scope>NUCLEOTIDE SEQUENCE [LARGE SCALE GENOMIC DNA]</scope>
</reference>
<dbReference type="PANTHER" id="PTHR42535:SF2">
    <property type="entry name" value="CHROMOSOME UNDETERMINED SCAFFOLD_146, WHOLE GENOME SHOTGUN SEQUENCE"/>
    <property type="match status" value="1"/>
</dbReference>
<sequence length="491" mass="53437">MVDFIKKQKKYFFIGAVLFFVCLTAGYIMADWQGGTAINNLQVSSRDGLVAYWTMDSNDMNGTAVYDKSGNGNNGVSNNTPSMVSGKIKEAMSFNGSSDYIQVSRVTDFAWGTTKNFTISLWFYAGSTYTGLGSMVDADNATPRWELGVNASNLLYAQAHDGTKNATPTIINPSDGQWHHLVAVFNRAGSLTLYLDVDTTSAASMALVTGSLTVNDKLSIGRNEGGNNYFKDLLDDVRIYNKALTVGEITNLYNATKINYVQSAPRNGLVGYWNMDENDSNGSVVYDKSGNDYNGTKTGSGGSNNTPQNATGKLKEALNFDGTDDYIELPDLTETSAGTFAVWVKPQGSIIDEANLNMGLMYGGSTVDGSIIMRWYDSDGSGALDFYISDAGGWVNSRSTTNVWNDGEWYFITGTWDGVNMSLYVNGVLEDSDAQGSPSVANTTWRIGQSANGLDYYYFSGAIDEARLYDRALSANEVKQLYDAAKINYIK</sequence>
<keyword evidence="2" id="KW-1015">Disulfide bond</keyword>
<dbReference type="SUPFAM" id="SSF49899">
    <property type="entry name" value="Concanavalin A-like lectins/glucanases"/>
    <property type="match status" value="2"/>
</dbReference>
<gene>
    <name evidence="6" type="ORF">COU31_03880</name>
</gene>